<evidence type="ECO:0000256" key="3">
    <source>
        <dbReference type="ARBA" id="ARBA00022448"/>
    </source>
</evidence>
<feature type="domain" description="Major facilitator superfamily (MFS) profile" evidence="8">
    <location>
        <begin position="1"/>
        <end position="209"/>
    </location>
</feature>
<gene>
    <name evidence="9" type="ORF">BALAC2494_00146</name>
</gene>
<name>A0A806FK52_BIFAN</name>
<evidence type="ECO:0000256" key="6">
    <source>
        <dbReference type="ARBA" id="ARBA00023136"/>
    </source>
</evidence>
<keyword evidence="3" id="KW-0813">Transport</keyword>
<evidence type="ECO:0000256" key="1">
    <source>
        <dbReference type="ARBA" id="ARBA00004651"/>
    </source>
</evidence>
<dbReference type="GO" id="GO:0005886">
    <property type="term" value="C:plasma membrane"/>
    <property type="evidence" value="ECO:0007669"/>
    <property type="project" value="UniProtKB-SubCell"/>
</dbReference>
<keyword evidence="4 7" id="KW-0812">Transmembrane</keyword>
<proteinExistence type="inferred from homology"/>
<feature type="transmembrane region" description="Helical" evidence="7">
    <location>
        <begin position="155"/>
        <end position="176"/>
    </location>
</feature>
<protein>
    <submittedName>
        <fullName evidence="9">Multidrug resistance protein</fullName>
    </submittedName>
</protein>
<accession>A0A806FK52</accession>
<evidence type="ECO:0000256" key="4">
    <source>
        <dbReference type="ARBA" id="ARBA00022692"/>
    </source>
</evidence>
<evidence type="ECO:0000259" key="8">
    <source>
        <dbReference type="PROSITE" id="PS50850"/>
    </source>
</evidence>
<evidence type="ECO:0000313" key="10">
    <source>
        <dbReference type="Proteomes" id="UP000008394"/>
    </source>
</evidence>
<feature type="transmembrane region" description="Helical" evidence="7">
    <location>
        <begin position="182"/>
        <end position="201"/>
    </location>
</feature>
<evidence type="ECO:0000256" key="7">
    <source>
        <dbReference type="SAM" id="Phobius"/>
    </source>
</evidence>
<dbReference type="PANTHER" id="PTHR23514">
    <property type="entry name" value="BYPASS OF STOP CODON PROTEIN 6"/>
    <property type="match status" value="1"/>
</dbReference>
<feature type="transmembrane region" description="Helical" evidence="7">
    <location>
        <begin position="91"/>
        <end position="110"/>
    </location>
</feature>
<dbReference type="InterPro" id="IPR051788">
    <property type="entry name" value="MFS_Transporter"/>
</dbReference>
<dbReference type="InterPro" id="IPR020846">
    <property type="entry name" value="MFS_dom"/>
</dbReference>
<comment type="subcellular location">
    <subcellularLocation>
        <location evidence="1">Cell membrane</location>
        <topology evidence="1">Multi-pass membrane protein</topology>
    </subcellularLocation>
</comment>
<dbReference type="SUPFAM" id="SSF103473">
    <property type="entry name" value="MFS general substrate transporter"/>
    <property type="match status" value="1"/>
</dbReference>
<keyword evidence="6 7" id="KW-0472">Membrane</keyword>
<evidence type="ECO:0000256" key="2">
    <source>
        <dbReference type="ARBA" id="ARBA00008335"/>
    </source>
</evidence>
<evidence type="ECO:0000313" key="9">
    <source>
        <dbReference type="EMBL" id="AEK30549.1"/>
    </source>
</evidence>
<dbReference type="EMBL" id="CP002915">
    <property type="protein sequence ID" value="AEK30549.1"/>
    <property type="molecule type" value="Genomic_DNA"/>
</dbReference>
<dbReference type="PROSITE" id="PS50850">
    <property type="entry name" value="MFS"/>
    <property type="match status" value="1"/>
</dbReference>
<evidence type="ECO:0000256" key="5">
    <source>
        <dbReference type="ARBA" id="ARBA00022989"/>
    </source>
</evidence>
<dbReference type="GO" id="GO:0022857">
    <property type="term" value="F:transmembrane transporter activity"/>
    <property type="evidence" value="ECO:0007669"/>
    <property type="project" value="InterPro"/>
</dbReference>
<dbReference type="RefSeq" id="WP_004217611.1">
    <property type="nucleotide sequence ID" value="NC_017215.1"/>
</dbReference>
<sequence length="209" mass="22067">MASVIGMSTRIRMAVWVRALRLRGAFPTLLLLFAYASVEQSTMLWASSYMVHAGHMSIHYAGIYANLFFIGLTLGSVIAGCLALRLSDGALLGGGLGVLVAALVVMIVPMGSWRALVAPVMLGFGCAPINPAVVHMTPRLFGAVHTMTMIGWETAVIAVATLVSPVLFAVFSATVGMAALPWYLACFTSLGILAAVILMSVSHLQSRAR</sequence>
<dbReference type="PANTHER" id="PTHR23514:SF3">
    <property type="entry name" value="BYPASS OF STOP CODON PROTEIN 6"/>
    <property type="match status" value="1"/>
</dbReference>
<comment type="similarity">
    <text evidence="2">Belongs to the major facilitator superfamily.</text>
</comment>
<dbReference type="Proteomes" id="UP000008394">
    <property type="component" value="Chromosome"/>
</dbReference>
<feature type="transmembrane region" description="Helical" evidence="7">
    <location>
        <begin position="116"/>
        <end position="134"/>
    </location>
</feature>
<dbReference type="InterPro" id="IPR036259">
    <property type="entry name" value="MFS_trans_sf"/>
</dbReference>
<reference evidence="9 10" key="1">
    <citation type="journal article" date="2011" name="J. Bacteriol.">
        <title>Genome Sequence of the Probiotic Strain Bifidobacterium animalis subsp. lactis CNCM I-2494.</title>
        <authorList>
            <person name="Chervaux C."/>
            <person name="Grimaldi C."/>
            <person name="Bolotin A."/>
            <person name="Quinquis B."/>
            <person name="Legrain-Raspaud S."/>
            <person name="van Hylckama Vlieg J.E."/>
            <person name="Denariaz G."/>
            <person name="Smokvina T."/>
        </authorList>
    </citation>
    <scope>NUCLEOTIDE SEQUENCE [LARGE SCALE GENOMIC DNA]</scope>
    <source>
        <strain evidence="9 10">CNCM I-2494</strain>
    </source>
</reference>
<organism evidence="9 10">
    <name type="scientific">Bifidobacterium animalis subsp. lactis CNCM I-2494</name>
    <dbReference type="NCBI Taxonomy" id="1042403"/>
    <lineage>
        <taxon>Bacteria</taxon>
        <taxon>Bacillati</taxon>
        <taxon>Actinomycetota</taxon>
        <taxon>Actinomycetes</taxon>
        <taxon>Bifidobacteriales</taxon>
        <taxon>Bifidobacteriaceae</taxon>
        <taxon>Bifidobacterium</taxon>
    </lineage>
</organism>
<dbReference type="KEGG" id="bnm:BALAC2494_00146"/>
<dbReference type="GeneID" id="29695688"/>
<feature type="transmembrane region" description="Helical" evidence="7">
    <location>
        <begin position="63"/>
        <end position="84"/>
    </location>
</feature>
<dbReference type="Gene3D" id="1.20.1250.20">
    <property type="entry name" value="MFS general substrate transporter like domains"/>
    <property type="match status" value="1"/>
</dbReference>
<keyword evidence="5 7" id="KW-1133">Transmembrane helix</keyword>
<dbReference type="AlphaFoldDB" id="A0A806FK52"/>